<evidence type="ECO:0000313" key="3">
    <source>
        <dbReference type="Proteomes" id="UP001324427"/>
    </source>
</evidence>
<proteinExistence type="predicted"/>
<evidence type="ECO:0000313" key="2">
    <source>
        <dbReference type="EMBL" id="KAK4545190.1"/>
    </source>
</evidence>
<comment type="caution">
    <text evidence="2">The sequence shown here is derived from an EMBL/GenBank/DDBJ whole genome shotgun (WGS) entry which is preliminary data.</text>
</comment>
<gene>
    <name evidence="2" type="ORF">LTR36_003369</name>
</gene>
<evidence type="ECO:0000256" key="1">
    <source>
        <dbReference type="SAM" id="MobiDB-lite"/>
    </source>
</evidence>
<reference evidence="2 3" key="1">
    <citation type="submission" date="2021-11" db="EMBL/GenBank/DDBJ databases">
        <title>Black yeast isolated from Biological Soil Crust.</title>
        <authorList>
            <person name="Kurbessoian T."/>
        </authorList>
    </citation>
    <scope>NUCLEOTIDE SEQUENCE [LARGE SCALE GENOMIC DNA]</scope>
    <source>
        <strain evidence="2 3">CCFEE 5522</strain>
    </source>
</reference>
<dbReference type="EMBL" id="JAVFHQ010000020">
    <property type="protein sequence ID" value="KAK4545190.1"/>
    <property type="molecule type" value="Genomic_DNA"/>
</dbReference>
<sequence length="366" mass="40611">MPLPPDIHPEDVRLALQYVSWMMNIDVEVVGDVVGEVVGEYGVVTDSHYLHAPLPDRASTLRPAPRATPLIIRGEVASRCKPVGLRAGDQRLREGMPGAMIYMTRTIGLEDRIRIRMDPFVSDYISMRFIEHEVEACMIAAAAETGTTCHLPDLRVWKIDHGKREKLPHWCSESENHGLSDAAPEVKQRLFESIARLFDVWDVVVSTPQAGGSGRLVVLQGLYAFRPSEYKLDFYSELTHAEDARWTANSSSLHPKPSSIDPVPSSLHPVTGTTPPIIRVQLREDMPPERYAAATKELDGWMGDLYPARAHRNTNVSHAAGGDEEWAEANVLEYTARGGLSGTQVAKMVRAIDDVTRIEDSCGSWP</sequence>
<feature type="region of interest" description="Disordered" evidence="1">
    <location>
        <begin position="248"/>
        <end position="271"/>
    </location>
</feature>
<organism evidence="2 3">
    <name type="scientific">Oleoguttula mirabilis</name>
    <dbReference type="NCBI Taxonomy" id="1507867"/>
    <lineage>
        <taxon>Eukaryota</taxon>
        <taxon>Fungi</taxon>
        <taxon>Dikarya</taxon>
        <taxon>Ascomycota</taxon>
        <taxon>Pezizomycotina</taxon>
        <taxon>Dothideomycetes</taxon>
        <taxon>Dothideomycetidae</taxon>
        <taxon>Mycosphaerellales</taxon>
        <taxon>Teratosphaeriaceae</taxon>
        <taxon>Oleoguttula</taxon>
    </lineage>
</organism>
<protein>
    <submittedName>
        <fullName evidence="2">Uncharacterized protein</fullName>
    </submittedName>
</protein>
<name>A0AAV9JJP9_9PEZI</name>
<dbReference type="AlphaFoldDB" id="A0AAV9JJP9"/>
<accession>A0AAV9JJP9</accession>
<keyword evidence="3" id="KW-1185">Reference proteome</keyword>
<dbReference type="Proteomes" id="UP001324427">
    <property type="component" value="Unassembled WGS sequence"/>
</dbReference>